<keyword evidence="1" id="KW-0812">Transmembrane</keyword>
<comment type="caution">
    <text evidence="3">The sequence shown here is derived from an EMBL/GenBank/DDBJ whole genome shotgun (WGS) entry which is preliminary data.</text>
</comment>
<sequence>MSNGSLNRFLGGSPGGVLIRLLFLSLIVGAVMSWWGVSPVDLYEGITSLVRQLIDEGFASLRNVGIWIGYGAMIVVPVWLLLRILRSGSGQ</sequence>
<protein>
    <recommendedName>
        <fullName evidence="2">DUF6460 domain-containing protein</fullName>
    </recommendedName>
</protein>
<evidence type="ECO:0000259" key="2">
    <source>
        <dbReference type="Pfam" id="PF20061"/>
    </source>
</evidence>
<dbReference type="Pfam" id="PF20061">
    <property type="entry name" value="DUF6460"/>
    <property type="match status" value="1"/>
</dbReference>
<feature type="domain" description="DUF6460" evidence="2">
    <location>
        <begin position="54"/>
        <end position="88"/>
    </location>
</feature>
<name>A0ABX0UXT0_9HYPH</name>
<evidence type="ECO:0000256" key="1">
    <source>
        <dbReference type="SAM" id="Phobius"/>
    </source>
</evidence>
<proteinExistence type="predicted"/>
<keyword evidence="4" id="KW-1185">Reference proteome</keyword>
<gene>
    <name evidence="3" type="ORF">FHS82_000518</name>
</gene>
<keyword evidence="1" id="KW-0472">Membrane</keyword>
<keyword evidence="1" id="KW-1133">Transmembrane helix</keyword>
<organism evidence="3 4">
    <name type="scientific">Pseudochelatococcus lubricantis</name>
    <dbReference type="NCBI Taxonomy" id="1538102"/>
    <lineage>
        <taxon>Bacteria</taxon>
        <taxon>Pseudomonadati</taxon>
        <taxon>Pseudomonadota</taxon>
        <taxon>Alphaproteobacteria</taxon>
        <taxon>Hyphomicrobiales</taxon>
        <taxon>Chelatococcaceae</taxon>
        <taxon>Pseudochelatococcus</taxon>
    </lineage>
</organism>
<dbReference type="RefSeq" id="WP_166948397.1">
    <property type="nucleotide sequence ID" value="NZ_JAASQI010000001.1"/>
</dbReference>
<reference evidence="3 4" key="1">
    <citation type="submission" date="2020-03" db="EMBL/GenBank/DDBJ databases">
        <title>Genomic Encyclopedia of Type Strains, Phase IV (KMG-IV): sequencing the most valuable type-strain genomes for metagenomic binning, comparative biology and taxonomic classification.</title>
        <authorList>
            <person name="Goeker M."/>
        </authorList>
    </citation>
    <scope>NUCLEOTIDE SEQUENCE [LARGE SCALE GENOMIC DNA]</scope>
    <source>
        <strain evidence="3 4">DSM 103870</strain>
    </source>
</reference>
<feature type="transmembrane region" description="Helical" evidence="1">
    <location>
        <begin position="64"/>
        <end position="85"/>
    </location>
</feature>
<evidence type="ECO:0000313" key="3">
    <source>
        <dbReference type="EMBL" id="NIJ56705.1"/>
    </source>
</evidence>
<dbReference type="EMBL" id="JAASQI010000001">
    <property type="protein sequence ID" value="NIJ56705.1"/>
    <property type="molecule type" value="Genomic_DNA"/>
</dbReference>
<evidence type="ECO:0000313" key="4">
    <source>
        <dbReference type="Proteomes" id="UP001429580"/>
    </source>
</evidence>
<accession>A0ABX0UXT0</accession>
<dbReference type="Proteomes" id="UP001429580">
    <property type="component" value="Unassembled WGS sequence"/>
</dbReference>
<dbReference type="InterPro" id="IPR045594">
    <property type="entry name" value="DUF6460"/>
</dbReference>
<feature type="transmembrane region" description="Helical" evidence="1">
    <location>
        <begin position="17"/>
        <end position="37"/>
    </location>
</feature>